<evidence type="ECO:0000313" key="4">
    <source>
        <dbReference type="EMBL" id="MCC9644295.1"/>
    </source>
</evidence>
<organism evidence="4 5">
    <name type="scientific">Rhodopirellula halodulae</name>
    <dbReference type="NCBI Taxonomy" id="2894198"/>
    <lineage>
        <taxon>Bacteria</taxon>
        <taxon>Pseudomonadati</taxon>
        <taxon>Planctomycetota</taxon>
        <taxon>Planctomycetia</taxon>
        <taxon>Pirellulales</taxon>
        <taxon>Pirellulaceae</taxon>
        <taxon>Rhodopirellula</taxon>
    </lineage>
</organism>
<dbReference type="PANTHER" id="PTHR20858">
    <property type="entry name" value="PHOSPHOMETHYLPYRIMIDINE KINASE"/>
    <property type="match status" value="1"/>
</dbReference>
<dbReference type="RefSeq" id="WP_230275479.1">
    <property type="nucleotide sequence ID" value="NZ_JAJKFW010000025.1"/>
</dbReference>
<dbReference type="SUPFAM" id="SSF53613">
    <property type="entry name" value="Ribokinase-like"/>
    <property type="match status" value="1"/>
</dbReference>
<dbReference type="InterPro" id="IPR004399">
    <property type="entry name" value="HMP/HMP-P_kinase_dom"/>
</dbReference>
<feature type="domain" description="Pyridoxamine kinase/Phosphomethylpyrimidine kinase" evidence="3">
    <location>
        <begin position="15"/>
        <end position="255"/>
    </location>
</feature>
<dbReference type="PANTHER" id="PTHR20858:SF17">
    <property type="entry name" value="HYDROXYMETHYLPYRIMIDINE_PHOSPHOMETHYLPYRIMIDINE KINASE THI20-RELATED"/>
    <property type="match status" value="1"/>
</dbReference>
<sequence length="270" mass="28482">MPKSPPIALTIAGSDPSGGAGLQADLKTFHNQGVYGCSVVTLLTAQNTQGVQGIHPIPPGFVLSQWRSVTSDLRVSAIKTGALGTAETIDLVADCLSDATCPIVIDPVMISKHGHAIIDDDAVSRLTQRLLPLATLVTPNSLEAERLLDCRIRNEDELIQASQTLQSLTRGAVLVKAHLASKSVDCLATADQVELFRSPRLQTDRTHGSGCVLSAAITANLARGRSLLDAIEHARNFVHRAIQTAPVIGAGINPLELRGNGNSRSSVVDD</sequence>
<protein>
    <recommendedName>
        <fullName evidence="2">hydroxymethylpyrimidine kinase</fullName>
        <ecNumber evidence="2">2.7.1.49</ecNumber>
    </recommendedName>
</protein>
<name>A0ABS8NL92_9BACT</name>
<dbReference type="Pfam" id="PF08543">
    <property type="entry name" value="Phos_pyr_kin"/>
    <property type="match status" value="1"/>
</dbReference>
<dbReference type="Proteomes" id="UP001430306">
    <property type="component" value="Unassembled WGS sequence"/>
</dbReference>
<comment type="caution">
    <text evidence="4">The sequence shown here is derived from an EMBL/GenBank/DDBJ whole genome shotgun (WGS) entry which is preliminary data.</text>
</comment>
<dbReference type="InterPro" id="IPR013749">
    <property type="entry name" value="PM/HMP-P_kinase-1"/>
</dbReference>
<dbReference type="GO" id="GO:0008902">
    <property type="term" value="F:hydroxymethylpyrimidine kinase activity"/>
    <property type="evidence" value="ECO:0007669"/>
    <property type="project" value="UniProtKB-EC"/>
</dbReference>
<keyword evidence="4" id="KW-0418">Kinase</keyword>
<evidence type="ECO:0000256" key="1">
    <source>
        <dbReference type="ARBA" id="ARBA00004948"/>
    </source>
</evidence>
<proteinExistence type="predicted"/>
<dbReference type="Gene3D" id="3.40.1190.20">
    <property type="match status" value="1"/>
</dbReference>
<dbReference type="NCBIfam" id="TIGR00097">
    <property type="entry name" value="HMP-P_kinase"/>
    <property type="match status" value="1"/>
</dbReference>
<keyword evidence="5" id="KW-1185">Reference proteome</keyword>
<reference evidence="4" key="1">
    <citation type="submission" date="2021-11" db="EMBL/GenBank/DDBJ databases">
        <title>Genome sequence.</title>
        <authorList>
            <person name="Sun Q."/>
        </authorList>
    </citation>
    <scope>NUCLEOTIDE SEQUENCE</scope>
    <source>
        <strain evidence="4">JC740</strain>
    </source>
</reference>
<evidence type="ECO:0000313" key="5">
    <source>
        <dbReference type="Proteomes" id="UP001430306"/>
    </source>
</evidence>
<comment type="pathway">
    <text evidence="1">Cofactor biosynthesis; thiamine diphosphate biosynthesis.</text>
</comment>
<dbReference type="GO" id="GO:0008972">
    <property type="term" value="F:phosphomethylpyrimidine kinase activity"/>
    <property type="evidence" value="ECO:0007669"/>
    <property type="project" value="UniProtKB-EC"/>
</dbReference>
<dbReference type="CDD" id="cd01169">
    <property type="entry name" value="HMPP_kinase"/>
    <property type="match status" value="1"/>
</dbReference>
<accession>A0ABS8NL92</accession>
<evidence type="ECO:0000259" key="3">
    <source>
        <dbReference type="Pfam" id="PF08543"/>
    </source>
</evidence>
<evidence type="ECO:0000256" key="2">
    <source>
        <dbReference type="ARBA" id="ARBA00012135"/>
    </source>
</evidence>
<dbReference type="EC" id="2.7.1.49" evidence="2"/>
<keyword evidence="4" id="KW-0808">Transferase</keyword>
<dbReference type="EMBL" id="JAJKFW010000025">
    <property type="protein sequence ID" value="MCC9644295.1"/>
    <property type="molecule type" value="Genomic_DNA"/>
</dbReference>
<gene>
    <name evidence="4" type="primary">thiD</name>
    <name evidence="4" type="ORF">LOC71_18615</name>
</gene>
<dbReference type="InterPro" id="IPR029056">
    <property type="entry name" value="Ribokinase-like"/>
</dbReference>